<evidence type="ECO:0008006" key="2">
    <source>
        <dbReference type="Google" id="ProtNLM"/>
    </source>
</evidence>
<organism evidence="1">
    <name type="scientific">marine sediment metagenome</name>
    <dbReference type="NCBI Taxonomy" id="412755"/>
    <lineage>
        <taxon>unclassified sequences</taxon>
        <taxon>metagenomes</taxon>
        <taxon>ecological metagenomes</taxon>
    </lineage>
</organism>
<dbReference type="EMBL" id="LAZR01012317">
    <property type="protein sequence ID" value="KKM27471.1"/>
    <property type="molecule type" value="Genomic_DNA"/>
</dbReference>
<protein>
    <recommendedName>
        <fullName evidence="2">DUF3168 domain-containing protein</fullName>
    </recommendedName>
</protein>
<gene>
    <name evidence="1" type="ORF">LCGC14_1574410</name>
</gene>
<accession>A0A0F9IIP7</accession>
<dbReference type="AlphaFoldDB" id="A0A0F9IIP7"/>
<proteinExistence type="predicted"/>
<sequence>MTDPLDMLFESMRTYLSAATGVWEGRVYVDRAPAKKVRPYIVFFMASDTDLNEIVGVDPMIVLSVKCVAETRQAAFLGSAQITALLNDKGQQQVAAGSGPIGDDDWEISTISEDRGIYIPDRLGETGTVYHRGHQYEFRIGAKA</sequence>
<comment type="caution">
    <text evidence="1">The sequence shown here is derived from an EMBL/GenBank/DDBJ whole genome shotgun (WGS) entry which is preliminary data.</text>
</comment>
<evidence type="ECO:0000313" key="1">
    <source>
        <dbReference type="EMBL" id="KKM27471.1"/>
    </source>
</evidence>
<name>A0A0F9IIP7_9ZZZZ</name>
<reference evidence="1" key="1">
    <citation type="journal article" date="2015" name="Nature">
        <title>Complex archaea that bridge the gap between prokaryotes and eukaryotes.</title>
        <authorList>
            <person name="Spang A."/>
            <person name="Saw J.H."/>
            <person name="Jorgensen S.L."/>
            <person name="Zaremba-Niedzwiedzka K."/>
            <person name="Martijn J."/>
            <person name="Lind A.E."/>
            <person name="van Eijk R."/>
            <person name="Schleper C."/>
            <person name="Guy L."/>
            <person name="Ettema T.J."/>
        </authorList>
    </citation>
    <scope>NUCLEOTIDE SEQUENCE</scope>
</reference>